<dbReference type="PROSITE" id="PS50030">
    <property type="entry name" value="UBA"/>
    <property type="match status" value="1"/>
</dbReference>
<comment type="caution">
    <text evidence="3">The sequence shown here is derived from an EMBL/GenBank/DDBJ whole genome shotgun (WGS) entry which is preliminary data.</text>
</comment>
<evidence type="ECO:0000313" key="3">
    <source>
        <dbReference type="EMBL" id="KAJ4404874.1"/>
    </source>
</evidence>
<feature type="domain" description="UBA" evidence="2">
    <location>
        <begin position="360"/>
        <end position="401"/>
    </location>
</feature>
<sequence length="675" mass="73215">MSRVIQDSDDELDDDLEVEVQQAEAKDASPKQFASDASSTAALENNHQKRKAPPDFDSYSKNTASKKPTITYTKKAKGMLDSSPGYLHHDQNLMDQLSQPADQLNETNWILEDTMREAYAHHNPNAMFPEPSSTVPNATLTQQRVLEGVLGPALLGSEADAGRTSFHPDASIPWSEYLKSPTNTGEQPKSSAQHSQVSQHTVLPTSVPSLNDGSDLPISQSNRRESLTLVGCPLTEDKSTGIVNDHQNFTVFPVDEIAVQTTLPQATPFSAASETTRGKTPNSSRSPRKTKRVLSPDPTSDDDLADLGLPKEQYKPRPSRSRSLKTGTQESLDYSVRPEKATKANRRRKSTPASTSVASPLSTPDRIQQICEMGFTPFTSAKALKKNNGDVTQSVDWLIANGVANDELLSHTSQMSRDDTQQSVPNIDINGYDSDLKAGHILDSHAMPMEHGTGSKTTMTSVATAAANDTSSLVDIKSPTKVQVVIPAKSPLAVAEMAAPEVPRKKTKRKNTTLDQSKATAVDDAVTEAKAEKKRGRGRPKKTAKTASSTELVHKEAEGPGEQMRDTTLNSIDGNARPILVQPQVVEDTEIANTTKPVQAGSSATENTRSVNATSRSTPEPQGLPDRPEVEPITPKRVKKTAPREQPSSNKAKVPYRVGLSKRTRIAPLLRVIKK</sequence>
<dbReference type="AlphaFoldDB" id="A0A9W8ZDW7"/>
<gene>
    <name evidence="3" type="ORF">N0V91_005610</name>
</gene>
<feature type="compositionally biased region" description="Polar residues" evidence="1">
    <location>
        <begin position="265"/>
        <end position="285"/>
    </location>
</feature>
<feature type="region of interest" description="Disordered" evidence="1">
    <location>
        <begin position="19"/>
        <end position="92"/>
    </location>
</feature>
<dbReference type="OrthoDB" id="5404794at2759"/>
<feature type="region of interest" description="Disordered" evidence="1">
    <location>
        <begin position="160"/>
        <end position="222"/>
    </location>
</feature>
<dbReference type="InterPro" id="IPR015940">
    <property type="entry name" value="UBA"/>
</dbReference>
<feature type="compositionally biased region" description="Polar residues" evidence="1">
    <location>
        <begin position="351"/>
        <end position="362"/>
    </location>
</feature>
<name>A0A9W8ZDW7_9PLEO</name>
<evidence type="ECO:0000313" key="4">
    <source>
        <dbReference type="Proteomes" id="UP001140510"/>
    </source>
</evidence>
<dbReference type="SMART" id="SM00165">
    <property type="entry name" value="UBA"/>
    <property type="match status" value="1"/>
</dbReference>
<dbReference type="Proteomes" id="UP001140510">
    <property type="component" value="Unassembled WGS sequence"/>
</dbReference>
<reference evidence="3" key="1">
    <citation type="submission" date="2022-10" db="EMBL/GenBank/DDBJ databases">
        <title>Tapping the CABI collections for fungal endophytes: first genome assemblies for Collariella, Neodidymelliopsis, Ascochyta clinopodiicola, Didymella pomorum, Didymosphaeria variabile, Neocosmospora piperis and Neocucurbitaria cava.</title>
        <authorList>
            <person name="Hill R."/>
        </authorList>
    </citation>
    <scope>NUCLEOTIDE SEQUENCE</scope>
    <source>
        <strain evidence="3">IMI 355091</strain>
    </source>
</reference>
<organism evidence="3 4">
    <name type="scientific">Didymella pomorum</name>
    <dbReference type="NCBI Taxonomy" id="749634"/>
    <lineage>
        <taxon>Eukaryota</taxon>
        <taxon>Fungi</taxon>
        <taxon>Dikarya</taxon>
        <taxon>Ascomycota</taxon>
        <taxon>Pezizomycotina</taxon>
        <taxon>Dothideomycetes</taxon>
        <taxon>Pleosporomycetidae</taxon>
        <taxon>Pleosporales</taxon>
        <taxon>Pleosporineae</taxon>
        <taxon>Didymellaceae</taxon>
        <taxon>Didymella</taxon>
    </lineage>
</organism>
<dbReference type="InterPro" id="IPR009060">
    <property type="entry name" value="UBA-like_sf"/>
</dbReference>
<accession>A0A9W8ZDW7</accession>
<proteinExistence type="predicted"/>
<keyword evidence="4" id="KW-1185">Reference proteome</keyword>
<dbReference type="SUPFAM" id="SSF46934">
    <property type="entry name" value="UBA-like"/>
    <property type="match status" value="1"/>
</dbReference>
<feature type="compositionally biased region" description="Polar residues" evidence="1">
    <location>
        <begin position="594"/>
        <end position="620"/>
    </location>
</feature>
<feature type="region of interest" description="Disordered" evidence="1">
    <location>
        <begin position="265"/>
        <end position="362"/>
    </location>
</feature>
<evidence type="ECO:0000259" key="2">
    <source>
        <dbReference type="PROSITE" id="PS50030"/>
    </source>
</evidence>
<feature type="region of interest" description="Disordered" evidence="1">
    <location>
        <begin position="497"/>
        <end position="576"/>
    </location>
</feature>
<evidence type="ECO:0000256" key="1">
    <source>
        <dbReference type="SAM" id="MobiDB-lite"/>
    </source>
</evidence>
<feature type="compositionally biased region" description="Basic residues" evidence="1">
    <location>
        <begin position="532"/>
        <end position="544"/>
    </location>
</feature>
<feature type="region of interest" description="Disordered" evidence="1">
    <location>
        <begin position="594"/>
        <end position="657"/>
    </location>
</feature>
<feature type="compositionally biased region" description="Polar residues" evidence="1">
    <location>
        <begin position="180"/>
        <end position="221"/>
    </location>
</feature>
<dbReference type="Gene3D" id="1.10.8.10">
    <property type="entry name" value="DNA helicase RuvA subunit, C-terminal domain"/>
    <property type="match status" value="1"/>
</dbReference>
<dbReference type="EMBL" id="JAPEVA010000039">
    <property type="protein sequence ID" value="KAJ4404874.1"/>
    <property type="molecule type" value="Genomic_DNA"/>
</dbReference>
<feature type="compositionally biased region" description="Polar residues" evidence="1">
    <location>
        <begin position="35"/>
        <end position="45"/>
    </location>
</feature>
<feature type="compositionally biased region" description="Polar residues" evidence="1">
    <location>
        <begin position="59"/>
        <end position="72"/>
    </location>
</feature>
<protein>
    <recommendedName>
        <fullName evidence="2">UBA domain-containing protein</fullName>
    </recommendedName>
</protein>